<dbReference type="InterPro" id="IPR018383">
    <property type="entry name" value="UPF0324_pro"/>
</dbReference>
<dbReference type="AlphaFoldDB" id="A0A3G1KY38"/>
<organism evidence="8 9">
    <name type="scientific">Formimonas warabiya</name>
    <dbReference type="NCBI Taxonomy" id="1761012"/>
    <lineage>
        <taxon>Bacteria</taxon>
        <taxon>Bacillati</taxon>
        <taxon>Bacillota</taxon>
        <taxon>Clostridia</taxon>
        <taxon>Eubacteriales</taxon>
        <taxon>Peptococcaceae</taxon>
        <taxon>Candidatus Formimonas</taxon>
    </lineage>
</organism>
<evidence type="ECO:0000256" key="6">
    <source>
        <dbReference type="ARBA" id="ARBA00023136"/>
    </source>
</evidence>
<feature type="transmembrane region" description="Helical" evidence="7">
    <location>
        <begin position="150"/>
        <end position="169"/>
    </location>
</feature>
<dbReference type="Proteomes" id="UP000323521">
    <property type="component" value="Chromosome"/>
</dbReference>
<dbReference type="OrthoDB" id="9811391at2"/>
<feature type="transmembrane region" description="Helical" evidence="7">
    <location>
        <begin position="275"/>
        <end position="296"/>
    </location>
</feature>
<keyword evidence="5 7" id="KW-1133">Transmembrane helix</keyword>
<evidence type="ECO:0000256" key="7">
    <source>
        <dbReference type="SAM" id="Phobius"/>
    </source>
</evidence>
<proteinExistence type="inferred from homology"/>
<dbReference type="InterPro" id="IPR004630">
    <property type="entry name" value="UPF0324_YeiH-like"/>
</dbReference>
<keyword evidence="4 7" id="KW-0812">Transmembrane</keyword>
<sequence length="331" mass="35726">MKIKESILPGMLLTAGLAGVSFWLQRLSLISFFHLNSLIIAIILGMVMNNVGKVPAFLEPGITYSFKKILRIAIIFLGFKLSLSDMGQIGGKGIFLVIVVTAATLMFTLWLGKRLGLDRNLAVLIGAGSSICGASAIAAVAPVIDADDQDITFAVATVTIFGTLAMFLYPVFYHVFHLPDVLYAVWAGSSIHEVAQVVAAGFAAGEKTGQFATLVKLTRVLLVIPTVLLLGFSTVKKGGENPGFRKGTFPWFVFGFSLVVLINSFSLIPKQIVDQFVTLDSFLLTMAMAGLGLGANYQKLKRVGLKPLYAGLCISVFISFFSFVLSDWFFS</sequence>
<dbReference type="NCBIfam" id="TIGR00698">
    <property type="entry name" value="YeiH family putative sulfate export transporter"/>
    <property type="match status" value="1"/>
</dbReference>
<evidence type="ECO:0000256" key="4">
    <source>
        <dbReference type="ARBA" id="ARBA00022692"/>
    </source>
</evidence>
<evidence type="ECO:0000256" key="1">
    <source>
        <dbReference type="ARBA" id="ARBA00004651"/>
    </source>
</evidence>
<feature type="transmembrane region" description="Helical" evidence="7">
    <location>
        <begin position="308"/>
        <end position="330"/>
    </location>
</feature>
<feature type="transmembrane region" description="Helical" evidence="7">
    <location>
        <begin position="217"/>
        <end position="235"/>
    </location>
</feature>
<feature type="transmembrane region" description="Helical" evidence="7">
    <location>
        <begin position="69"/>
        <end position="87"/>
    </location>
</feature>
<name>A0A3G1KY38_FORW1</name>
<evidence type="ECO:0000256" key="2">
    <source>
        <dbReference type="ARBA" id="ARBA00007977"/>
    </source>
</evidence>
<dbReference type="PANTHER" id="PTHR30106">
    <property type="entry name" value="INNER MEMBRANE PROTEIN YEIH-RELATED"/>
    <property type="match status" value="1"/>
</dbReference>
<comment type="subcellular location">
    <subcellularLocation>
        <location evidence="1">Cell membrane</location>
        <topology evidence="1">Multi-pass membrane protein</topology>
    </subcellularLocation>
</comment>
<gene>
    <name evidence="8" type="ORF">DCMF_23725</name>
</gene>
<dbReference type="GO" id="GO:0005886">
    <property type="term" value="C:plasma membrane"/>
    <property type="evidence" value="ECO:0007669"/>
    <property type="project" value="UniProtKB-SubCell"/>
</dbReference>
<keyword evidence="9" id="KW-1185">Reference proteome</keyword>
<feature type="transmembrane region" description="Helical" evidence="7">
    <location>
        <begin position="93"/>
        <end position="111"/>
    </location>
</feature>
<reference evidence="8 9" key="1">
    <citation type="submission" date="2016-10" db="EMBL/GenBank/DDBJ databases">
        <title>Complete Genome Sequence of Peptococcaceae strain DCMF.</title>
        <authorList>
            <person name="Edwards R.J."/>
            <person name="Holland S.I."/>
            <person name="Deshpande N.P."/>
            <person name="Wong Y.K."/>
            <person name="Ertan H."/>
            <person name="Manefield M."/>
            <person name="Russell T.L."/>
            <person name="Lee M.J."/>
        </authorList>
    </citation>
    <scope>NUCLEOTIDE SEQUENCE [LARGE SCALE GENOMIC DNA]</scope>
    <source>
        <strain evidence="8 9">DCMF</strain>
    </source>
</reference>
<accession>A0A3G1KY38</accession>
<feature type="transmembrane region" description="Helical" evidence="7">
    <location>
        <begin position="7"/>
        <end position="24"/>
    </location>
</feature>
<dbReference type="RefSeq" id="WP_148136712.1">
    <property type="nucleotide sequence ID" value="NZ_CP017634.1"/>
</dbReference>
<keyword evidence="6 7" id="KW-0472">Membrane</keyword>
<evidence type="ECO:0000256" key="3">
    <source>
        <dbReference type="ARBA" id="ARBA00022475"/>
    </source>
</evidence>
<evidence type="ECO:0000313" key="8">
    <source>
        <dbReference type="EMBL" id="ATW27361.1"/>
    </source>
</evidence>
<feature type="transmembrane region" description="Helical" evidence="7">
    <location>
        <begin position="30"/>
        <end position="48"/>
    </location>
</feature>
<dbReference type="PANTHER" id="PTHR30106:SF2">
    <property type="entry name" value="UPF0324 INNER MEMBRANE PROTEIN YEIH"/>
    <property type="match status" value="1"/>
</dbReference>
<feature type="transmembrane region" description="Helical" evidence="7">
    <location>
        <begin position="181"/>
        <end position="205"/>
    </location>
</feature>
<keyword evidence="3" id="KW-1003">Cell membrane</keyword>
<feature type="transmembrane region" description="Helical" evidence="7">
    <location>
        <begin position="123"/>
        <end position="144"/>
    </location>
</feature>
<dbReference type="KEGG" id="fwa:DCMF_23725"/>
<dbReference type="EMBL" id="CP017634">
    <property type="protein sequence ID" value="ATW27361.1"/>
    <property type="molecule type" value="Genomic_DNA"/>
</dbReference>
<evidence type="ECO:0000256" key="5">
    <source>
        <dbReference type="ARBA" id="ARBA00022989"/>
    </source>
</evidence>
<comment type="similarity">
    <text evidence="2">Belongs to the UPF0324 family.</text>
</comment>
<feature type="transmembrane region" description="Helical" evidence="7">
    <location>
        <begin position="247"/>
        <end position="269"/>
    </location>
</feature>
<evidence type="ECO:0000313" key="9">
    <source>
        <dbReference type="Proteomes" id="UP000323521"/>
    </source>
</evidence>
<dbReference type="Pfam" id="PF03601">
    <property type="entry name" value="Cons_hypoth698"/>
    <property type="match status" value="1"/>
</dbReference>
<protein>
    <submittedName>
        <fullName evidence="8">Uncharacterized protein</fullName>
    </submittedName>
</protein>